<comment type="caution">
    <text evidence="2">The sequence shown here is derived from an EMBL/GenBank/DDBJ whole genome shotgun (WGS) entry which is preliminary data.</text>
</comment>
<dbReference type="EMBL" id="RYZI01000225">
    <property type="protein sequence ID" value="RWA07980.1"/>
    <property type="molecule type" value="Genomic_DNA"/>
</dbReference>
<evidence type="ECO:0000313" key="3">
    <source>
        <dbReference type="Proteomes" id="UP000286045"/>
    </source>
</evidence>
<evidence type="ECO:0000313" key="2">
    <source>
        <dbReference type="EMBL" id="RWA07980.1"/>
    </source>
</evidence>
<protein>
    <submittedName>
        <fullName evidence="2">Uncharacterized protein</fullName>
    </submittedName>
</protein>
<name>A0A439D0N6_9PEZI</name>
<feature type="region of interest" description="Disordered" evidence="1">
    <location>
        <begin position="1"/>
        <end position="28"/>
    </location>
</feature>
<proteinExistence type="predicted"/>
<accession>A0A439D0N6</accession>
<gene>
    <name evidence="2" type="ORF">EKO27_g7126</name>
</gene>
<organism evidence="2 3">
    <name type="scientific">Xylaria grammica</name>
    <dbReference type="NCBI Taxonomy" id="363999"/>
    <lineage>
        <taxon>Eukaryota</taxon>
        <taxon>Fungi</taxon>
        <taxon>Dikarya</taxon>
        <taxon>Ascomycota</taxon>
        <taxon>Pezizomycotina</taxon>
        <taxon>Sordariomycetes</taxon>
        <taxon>Xylariomycetidae</taxon>
        <taxon>Xylariales</taxon>
        <taxon>Xylariaceae</taxon>
        <taxon>Xylaria</taxon>
    </lineage>
</organism>
<feature type="region of interest" description="Disordered" evidence="1">
    <location>
        <begin position="135"/>
        <end position="163"/>
    </location>
</feature>
<reference evidence="2 3" key="1">
    <citation type="submission" date="2018-12" db="EMBL/GenBank/DDBJ databases">
        <title>Draft genome sequence of Xylaria grammica IHI A82.</title>
        <authorList>
            <person name="Buettner E."/>
            <person name="Kellner H."/>
        </authorList>
    </citation>
    <scope>NUCLEOTIDE SEQUENCE [LARGE SCALE GENOMIC DNA]</scope>
    <source>
        <strain evidence="2 3">IHI A82</strain>
    </source>
</reference>
<dbReference type="AlphaFoldDB" id="A0A439D0N6"/>
<evidence type="ECO:0000256" key="1">
    <source>
        <dbReference type="SAM" id="MobiDB-lite"/>
    </source>
</evidence>
<dbReference type="Proteomes" id="UP000286045">
    <property type="component" value="Unassembled WGS sequence"/>
</dbReference>
<sequence length="163" mass="18721">MLSPKRDSPRVYPDGRITLSGAHAPRPLADIEKQRKLQEEEDALAEKHRRALQAMMKWDAENSDRDKTVKMPKSAMIERCLSDDSIGPMENARVGNSVMLASEDRFPKYHKHVMKEYAHQYPHTTAANAYEEGVKVGQQMAQQEYQRGFDDGAKGRQPRYPRH</sequence>
<keyword evidence="3" id="KW-1185">Reference proteome</keyword>